<dbReference type="Proteomes" id="UP000691718">
    <property type="component" value="Unassembled WGS sequence"/>
</dbReference>
<comment type="caution">
    <text evidence="1">The sequence shown here is derived from an EMBL/GenBank/DDBJ whole genome shotgun (WGS) entry which is preliminary data.</text>
</comment>
<protein>
    <submittedName>
        <fullName evidence="1">(apollo) hypothetical protein</fullName>
    </submittedName>
</protein>
<reference evidence="1" key="1">
    <citation type="submission" date="2021-04" db="EMBL/GenBank/DDBJ databases">
        <authorList>
            <person name="Tunstrom K."/>
        </authorList>
    </citation>
    <scope>NUCLEOTIDE SEQUENCE</scope>
</reference>
<proteinExistence type="predicted"/>
<dbReference type="EMBL" id="CAJQZP010001607">
    <property type="protein sequence ID" value="CAG5056664.1"/>
    <property type="molecule type" value="Genomic_DNA"/>
</dbReference>
<organism evidence="1 2">
    <name type="scientific">Parnassius apollo</name>
    <name type="common">Apollo butterfly</name>
    <name type="synonym">Papilio apollo</name>
    <dbReference type="NCBI Taxonomy" id="110799"/>
    <lineage>
        <taxon>Eukaryota</taxon>
        <taxon>Metazoa</taxon>
        <taxon>Ecdysozoa</taxon>
        <taxon>Arthropoda</taxon>
        <taxon>Hexapoda</taxon>
        <taxon>Insecta</taxon>
        <taxon>Pterygota</taxon>
        <taxon>Neoptera</taxon>
        <taxon>Endopterygota</taxon>
        <taxon>Lepidoptera</taxon>
        <taxon>Glossata</taxon>
        <taxon>Ditrysia</taxon>
        <taxon>Papilionoidea</taxon>
        <taxon>Papilionidae</taxon>
        <taxon>Parnassiinae</taxon>
        <taxon>Parnassini</taxon>
        <taxon>Parnassius</taxon>
        <taxon>Parnassius</taxon>
    </lineage>
</organism>
<dbReference type="OrthoDB" id="5960234at2759"/>
<gene>
    <name evidence="1" type="ORF">PAPOLLO_LOCUS26875</name>
</gene>
<accession>A0A8S3YC49</accession>
<keyword evidence="2" id="KW-1185">Reference proteome</keyword>
<dbReference type="AlphaFoldDB" id="A0A8S3YC49"/>
<sequence>MPVSLIIICTSPKCEKTYRLLCINLTPVTMEGKKCSGPGKKAAITLTPMYALSRIRRNLRGAKKTASDCQTPETEIRELTAVIARLTREFTTLCYYHESMDKLMRGMLDNKAD</sequence>
<evidence type="ECO:0000313" key="1">
    <source>
        <dbReference type="EMBL" id="CAG5056664.1"/>
    </source>
</evidence>
<evidence type="ECO:0000313" key="2">
    <source>
        <dbReference type="Proteomes" id="UP000691718"/>
    </source>
</evidence>
<name>A0A8S3YC49_PARAO</name>